<keyword evidence="1" id="KW-0221">Differentiation</keyword>
<feature type="region of interest" description="Disordered" evidence="2">
    <location>
        <begin position="1926"/>
        <end position="1947"/>
    </location>
</feature>
<dbReference type="STRING" id="623744.A0A553RH58"/>
<dbReference type="InterPro" id="IPR050621">
    <property type="entry name" value="Tudor_domain_containing"/>
</dbReference>
<dbReference type="SUPFAM" id="SSF63748">
    <property type="entry name" value="Tudor/PWWP/MBT"/>
    <property type="match status" value="7"/>
</dbReference>
<dbReference type="OrthoDB" id="9989103at2759"/>
<feature type="domain" description="Tudor" evidence="3">
    <location>
        <begin position="755"/>
        <end position="814"/>
    </location>
</feature>
<dbReference type="EMBL" id="SRMA01024081">
    <property type="protein sequence ID" value="TRZ01519.1"/>
    <property type="molecule type" value="Genomic_DNA"/>
</dbReference>
<dbReference type="FunFam" id="2.30.30.140:FF:000018">
    <property type="entry name" value="Serine/threonine-protein kinase 31"/>
    <property type="match status" value="3"/>
</dbReference>
<dbReference type="SMART" id="SM00333">
    <property type="entry name" value="TUDOR"/>
    <property type="match status" value="8"/>
</dbReference>
<accession>A0A553RH58</accession>
<keyword evidence="5" id="KW-1185">Reference proteome</keyword>
<dbReference type="Gene3D" id="2.40.50.90">
    <property type="match status" value="4"/>
</dbReference>
<protein>
    <recommendedName>
        <fullName evidence="3">Tudor domain-containing protein</fullName>
    </recommendedName>
</protein>
<organism evidence="4 5">
    <name type="scientific">Danionella cerebrum</name>
    <dbReference type="NCBI Taxonomy" id="2873325"/>
    <lineage>
        <taxon>Eukaryota</taxon>
        <taxon>Metazoa</taxon>
        <taxon>Chordata</taxon>
        <taxon>Craniata</taxon>
        <taxon>Vertebrata</taxon>
        <taxon>Euteleostomi</taxon>
        <taxon>Actinopterygii</taxon>
        <taxon>Neopterygii</taxon>
        <taxon>Teleostei</taxon>
        <taxon>Ostariophysi</taxon>
        <taxon>Cypriniformes</taxon>
        <taxon>Danionidae</taxon>
        <taxon>Danioninae</taxon>
        <taxon>Danionella</taxon>
    </lineage>
</organism>
<dbReference type="PANTHER" id="PTHR22948:SF15">
    <property type="entry name" value="TUDOR DOMAIN-CONTAINING PROTEIN 6"/>
    <property type="match status" value="1"/>
</dbReference>
<feature type="domain" description="Tudor" evidence="3">
    <location>
        <begin position="972"/>
        <end position="1028"/>
    </location>
</feature>
<feature type="compositionally biased region" description="Polar residues" evidence="2">
    <location>
        <begin position="1168"/>
        <end position="1179"/>
    </location>
</feature>
<feature type="domain" description="Tudor" evidence="3">
    <location>
        <begin position="525"/>
        <end position="582"/>
    </location>
</feature>
<dbReference type="Proteomes" id="UP000316079">
    <property type="component" value="Unassembled WGS sequence"/>
</dbReference>
<proteinExistence type="predicted"/>
<feature type="region of interest" description="Disordered" evidence="2">
    <location>
        <begin position="1137"/>
        <end position="1194"/>
    </location>
</feature>
<feature type="domain" description="Tudor" evidence="3">
    <location>
        <begin position="295"/>
        <end position="354"/>
    </location>
</feature>
<dbReference type="Pfam" id="PF00567">
    <property type="entry name" value="TUDOR"/>
    <property type="match status" value="7"/>
</dbReference>
<evidence type="ECO:0000259" key="3">
    <source>
        <dbReference type="PROSITE" id="PS50304"/>
    </source>
</evidence>
<dbReference type="PROSITE" id="PS50304">
    <property type="entry name" value="TUDOR"/>
    <property type="match status" value="6"/>
</dbReference>
<feature type="compositionally biased region" description="Acidic residues" evidence="2">
    <location>
        <begin position="1873"/>
        <end position="1896"/>
    </location>
</feature>
<comment type="caution">
    <text evidence="4">The sequence shown here is derived from an EMBL/GenBank/DDBJ whole genome shotgun (WGS) entry which is preliminary data.</text>
</comment>
<dbReference type="InterPro" id="IPR002999">
    <property type="entry name" value="Tudor"/>
</dbReference>
<feature type="domain" description="Tudor" evidence="3">
    <location>
        <begin position="1477"/>
        <end position="1535"/>
    </location>
</feature>
<gene>
    <name evidence="4" type="ORF">DNTS_012994</name>
</gene>
<feature type="domain" description="Tudor" evidence="3">
    <location>
        <begin position="1275"/>
        <end position="1333"/>
    </location>
</feature>
<evidence type="ECO:0000313" key="5">
    <source>
        <dbReference type="Proteomes" id="UP000316079"/>
    </source>
</evidence>
<sequence length="2077" mass="231757">MEEITMCSIPGLPSKGANAAVFITRVNLNPSSFLVEFWGNFDQDRKLAYQQLKKEIQFPCESFSESDGTPGDLCLVRVYKTWYRARIMSKDADEYNVFLIDEGRTLRATANTLAWGKSDYFYLPAEVEFCVLANVLPLSPENKWSVMAQEFMKTFCGRRVTATIQDVIVAHRTFLLDIPSLSRQMCEMGFSKKLYCDQFREFVVRSLDASRGTGELKKISYIRSNPEVLEKKEQQQVYMYPELQANTVETVVVTEVTSPFRIFCQLKVFSQELKKLTGQITQYYEGRAGSNFARSENLGLPCASRGSDGQWYRSVLQQIMPTNNLVEVLHVDYGKKQFVQADKVMPLTSEFFRMPVVTYVCSLHGIVDRGVGWTASQIEFLKSLLLNRTVIAKFQYQSLSEGVQYVTLYGEENTNINRLFETKQQHSLDSDMILADYAVQKSTLSQKSKMLAEHTHTEKKQSDLKVFFTESLTPNTSHLAVVQHVESPGMFWIQTQRYSEEFNQLMDDLEHLYSDPTSMKGLIRKPLVGQLCAAKSQDGAFYRAAVKNVIDKTAEVYFLDYGNVELVDCFNLKQLPMRFQQLPAVAVKCSLYGIKSRQKCWDERATLYFSKLVKDKVLDLHVQKKQQDTLMVQLVDHSSAGETDVSKLLCSAGFAEDEKFLGDHSASKPESLKVTQSSNVFMTPNQPPMSTTSIAVTDSVSAFKEYLFPIGSSLEVIVSYIESPNDFWCQKASNAACLDVLMQDMQHYYEHSEFHPLMDSACVAQHPETGIWYRALVIQKHQTPHVDVLFVDYGQMAKVAIENLRKITPAFLKLKGQAFRCSLYNLIHPVSLSGLGWSSEATLAFQEFVDSSACMNVPLKCTIFAVMYDLQKVVFNVVDLETPFQSICNLLVQKHLADRAPATRSPLAPFRLDTYYYSTHGIKIGCEEEVSTTCVKSVNQFFCHLERNVDEIEKLTNKVNSLCHQLELTKCPQTFGTVCFAKYTDGLWYRGQIKSVKPSIVVNFVDYGDTLQVEKTELLPVPIEAGEIMSVPVQAVECALSDMPENVPVDVENWFCKFADSHCFTALIVAKEPGGKLFVELYEGKTQINSLIRQKFHQEINKDILCRNYGSKNASGERLGACLKGRTATPKRDVLDQVPQSCDHAAQQTKSVESKQRNDAQGVRTDRQANPTKDTVNNQKQDKPQRKSSCQSDDLQLCTSDTTAVVKPKSMPLLKESTLPAKVIQPGLEDKVFVSHCHSSCSFFVQLAADELEIYALVDKLNSNQSLCKNVNSSDICEGDLVCAMFPDDSSWYRAAVRKTNGDKIDVEFLDYGNTAVVSASKICRLDQTLASFPRYSIHCCVHKLNVEGEDQALDPYFKQVIEQNTDKCLCSFVKMSGNIWEVKLNSNGVVFGSACKEDDEPQAELQPDIVPQTSNISVCTKVKEPEVSVGQVFSGYSSFVKGPQLFWCQIEKSETLQEISEVLQKAANASDATAEVLAVGNVCMAQFTEDNLWYRAKITAKDTDLLSITFIDYGNESKVNIKDVKALPLELSDVPPQAFWCQLEGFDPSQGFWDEKADDAFFELTNDQLLKISIEKMGDSDMPHSVKLHCNDELINDAMRKYWRSQSKETPLTKLSCEAELPSAVEIDSNVSLNRGDDHTENDCCSVQELEDSGQDPLNLLSSTGFGNEDLLKMPPGDAGAPDASSIVLPESEENLEATSSSLFGTTEQLSSKEDNAESVAVVQHFVNISTTSSGTVDSLINPDSQSCVEEPESSSDEIIQSDLGCLRRATEKKPVGSDCVIWSQVRRKWCRAQVLKVFEDAALVLLVEFDSEVVVDPFNIYEVLPEKEIVESSCAGANAKSVDETKEADGSLQNGDLKAGEAGLDVNLPLDSDDADGEEEASTEQVDPDDDEDADQPRDDQCVSCPVVLVEEFGAEDLLEEVPQVGDLVQKQSSEKRDTKEPQVEMNTAKVSAGVDLLMDFLALPPNEQVFFFLAFLIYVTGDLIVLTSDDGAESDTASDGTLQGDALVSESLADSLESTGSNDKQNGSDYTNECSQVTHLTLKVEDTSDVIFIGVLSKSDVKMSEPESEEEKRD</sequence>
<feature type="region of interest" description="Disordered" evidence="2">
    <location>
        <begin position="1840"/>
        <end position="1902"/>
    </location>
</feature>
<feature type="compositionally biased region" description="Basic and acidic residues" evidence="2">
    <location>
        <begin position="1935"/>
        <end position="1945"/>
    </location>
</feature>
<dbReference type="InterPro" id="IPR035437">
    <property type="entry name" value="SNase_OB-fold_sf"/>
</dbReference>
<name>A0A553RH58_9TELE</name>
<reference evidence="4 5" key="1">
    <citation type="journal article" date="2019" name="Sci. Data">
        <title>Hybrid genome assembly and annotation of Danionella translucida.</title>
        <authorList>
            <person name="Kadobianskyi M."/>
            <person name="Schulze L."/>
            <person name="Schuelke M."/>
            <person name="Judkewitz B."/>
        </authorList>
    </citation>
    <scope>NUCLEOTIDE SEQUENCE [LARGE SCALE GENOMIC DNA]</scope>
    <source>
        <strain evidence="4 5">Bolton</strain>
    </source>
</reference>
<dbReference type="GO" id="GO:0030719">
    <property type="term" value="P:P granule organization"/>
    <property type="evidence" value="ECO:0007669"/>
    <property type="project" value="UniProtKB-ARBA"/>
</dbReference>
<dbReference type="Gene3D" id="2.30.30.140">
    <property type="match status" value="7"/>
</dbReference>
<evidence type="ECO:0000313" key="4">
    <source>
        <dbReference type="EMBL" id="TRZ01519.1"/>
    </source>
</evidence>
<dbReference type="PANTHER" id="PTHR22948">
    <property type="entry name" value="TUDOR DOMAIN CONTAINING PROTEIN"/>
    <property type="match status" value="1"/>
</dbReference>
<feature type="region of interest" description="Disordered" evidence="2">
    <location>
        <begin position="1652"/>
        <end position="1686"/>
    </location>
</feature>
<evidence type="ECO:0000256" key="1">
    <source>
        <dbReference type="ARBA" id="ARBA00022782"/>
    </source>
</evidence>
<evidence type="ECO:0000256" key="2">
    <source>
        <dbReference type="SAM" id="MobiDB-lite"/>
    </source>
</evidence>